<dbReference type="InterPro" id="IPR050167">
    <property type="entry name" value="Ser_Thr_protein_kinase"/>
</dbReference>
<evidence type="ECO:0000259" key="1">
    <source>
        <dbReference type="PROSITE" id="PS50011"/>
    </source>
</evidence>
<keyword evidence="3" id="KW-0418">Kinase</keyword>
<dbReference type="InterPro" id="IPR020635">
    <property type="entry name" value="Tyr_kinase_cat_dom"/>
</dbReference>
<comment type="caution">
    <text evidence="2">The sequence shown here is derived from an EMBL/GenBank/DDBJ whole genome shotgun (WGS) entry which is preliminary data.</text>
</comment>
<dbReference type="PANTHER" id="PTHR23257">
    <property type="entry name" value="SERINE-THREONINE PROTEIN KINASE"/>
    <property type="match status" value="1"/>
</dbReference>
<dbReference type="EMBL" id="BEXD01003557">
    <property type="protein sequence ID" value="GBC01440.1"/>
    <property type="molecule type" value="Genomic_DNA"/>
</dbReference>
<dbReference type="PANTHER" id="PTHR23257:SF712">
    <property type="entry name" value="SERINE_THREONINE-PROTEIN KINASE DDB_G0281745-RELATED"/>
    <property type="match status" value="1"/>
</dbReference>
<dbReference type="InterPro" id="IPR011009">
    <property type="entry name" value="Kinase-like_dom_sf"/>
</dbReference>
<dbReference type="Proteomes" id="UP000247702">
    <property type="component" value="Unassembled WGS sequence"/>
</dbReference>
<dbReference type="Pfam" id="PF07714">
    <property type="entry name" value="PK_Tyr_Ser-Thr"/>
    <property type="match status" value="1"/>
</dbReference>
<dbReference type="PRINTS" id="PR00109">
    <property type="entry name" value="TYRKINASE"/>
</dbReference>
<dbReference type="InterPro" id="IPR001245">
    <property type="entry name" value="Ser-Thr/Tyr_kinase_cat_dom"/>
</dbReference>
<dbReference type="GO" id="GO:0004713">
    <property type="term" value="F:protein tyrosine kinase activity"/>
    <property type="evidence" value="ECO:0007669"/>
    <property type="project" value="InterPro"/>
</dbReference>
<dbReference type="OrthoDB" id="5979581at2759"/>
<dbReference type="PROSITE" id="PS50011">
    <property type="entry name" value="PROTEIN_KINASE_DOM"/>
    <property type="match status" value="1"/>
</dbReference>
<dbReference type="SUPFAM" id="SSF56112">
    <property type="entry name" value="Protein kinase-like (PK-like)"/>
    <property type="match status" value="1"/>
</dbReference>
<dbReference type="GO" id="GO:0005524">
    <property type="term" value="F:ATP binding"/>
    <property type="evidence" value="ECO:0007669"/>
    <property type="project" value="InterPro"/>
</dbReference>
<dbReference type="InterPro" id="IPR036537">
    <property type="entry name" value="Adaptor_Cbl_N_dom_sf"/>
</dbReference>
<accession>A0A2Z6RWX6</accession>
<dbReference type="SMART" id="SM00219">
    <property type="entry name" value="TyrKc"/>
    <property type="match status" value="1"/>
</dbReference>
<keyword evidence="3" id="KW-0808">Transferase</keyword>
<reference evidence="3" key="2">
    <citation type="submission" date="2019-10" db="EMBL/GenBank/DDBJ databases">
        <title>Conservation and host-specific expression of non-tandemly repeated heterogenous ribosome RNA gene in arbuscular mycorrhizal fungi.</title>
        <authorList>
            <person name="Maeda T."/>
            <person name="Kobayashi Y."/>
            <person name="Nakagawa T."/>
            <person name="Ezawa T."/>
            <person name="Yamaguchi K."/>
            <person name="Bino T."/>
            <person name="Nishimoto Y."/>
            <person name="Shigenobu S."/>
            <person name="Kawaguchi M."/>
        </authorList>
    </citation>
    <scope>NUCLEOTIDE SEQUENCE</scope>
    <source>
        <strain evidence="3">HR1</strain>
    </source>
</reference>
<dbReference type="AlphaFoldDB" id="A0A2Z6RWX6"/>
<dbReference type="GO" id="GO:0007166">
    <property type="term" value="P:cell surface receptor signaling pathway"/>
    <property type="evidence" value="ECO:0007669"/>
    <property type="project" value="InterPro"/>
</dbReference>
<reference evidence="2 4" key="1">
    <citation type="submission" date="2017-11" db="EMBL/GenBank/DDBJ databases">
        <title>The genome of Rhizophagus clarus HR1 reveals common genetic basis of auxotrophy among arbuscular mycorrhizal fungi.</title>
        <authorList>
            <person name="Kobayashi Y."/>
        </authorList>
    </citation>
    <scope>NUCLEOTIDE SEQUENCE [LARGE SCALE GENOMIC DNA]</scope>
    <source>
        <strain evidence="2 4">HR1</strain>
    </source>
</reference>
<dbReference type="EMBL" id="BLAL01000197">
    <property type="protein sequence ID" value="GES91166.1"/>
    <property type="molecule type" value="Genomic_DNA"/>
</dbReference>
<evidence type="ECO:0000313" key="2">
    <source>
        <dbReference type="EMBL" id="GBC01440.1"/>
    </source>
</evidence>
<dbReference type="CDD" id="cd21037">
    <property type="entry name" value="MLKL_NTD"/>
    <property type="match status" value="1"/>
</dbReference>
<organism evidence="2 4">
    <name type="scientific">Rhizophagus clarus</name>
    <dbReference type="NCBI Taxonomy" id="94130"/>
    <lineage>
        <taxon>Eukaryota</taxon>
        <taxon>Fungi</taxon>
        <taxon>Fungi incertae sedis</taxon>
        <taxon>Mucoromycota</taxon>
        <taxon>Glomeromycotina</taxon>
        <taxon>Glomeromycetes</taxon>
        <taxon>Glomerales</taxon>
        <taxon>Glomeraceae</taxon>
        <taxon>Rhizophagus</taxon>
    </lineage>
</organism>
<dbReference type="InterPro" id="IPR000719">
    <property type="entry name" value="Prot_kinase_dom"/>
</dbReference>
<dbReference type="PROSITE" id="PS00109">
    <property type="entry name" value="PROTEIN_KINASE_TYR"/>
    <property type="match status" value="1"/>
</dbReference>
<dbReference type="Gene3D" id="1.20.930.20">
    <property type="entry name" value="Adaptor protein Cbl, N-terminal domain"/>
    <property type="match status" value="1"/>
</dbReference>
<sequence length="473" mass="55719">MSQQNQYQLEPDSEDVIQVAEFLSFIDRIESILKEISDISKNAKYNIEICETLKKRVFDANLTTAIDFKNKDQEFFNKQNYYYLQNLVLVIRKIKNFIVDVSQVRTLPQSKSIEKTLCREFENCLISLNLLNMIKIIKPLDDEKKHDKEKQLKAAKKSFEEFDDDMNKLQDGILAMVLQIDKLNEKTNIASNEPTQLLKFSDFNETSRKCGRVAKWVDVKNKCREFAFKDISEIIGSVQKQVTILKKLHDCQNIIKFYGITYDGNKWYSVTEWAEYGNLREFYTNHKHLFDTRLKLRISLDIARGLNFLNRLGIVHRDIRAENILVTINETAKLVNFQLCRILRAATFTSREFNRIKSLERVRYCAPELLLETPYLEYDDKCEVYSFGILLWEIIEEKIPYKDCRNTVMIANLMYEEYREPFSENNAIPEKFKNLSLDAVSPNPKSRPEITKMFEILCDCFESFEKSSRTPTH</sequence>
<evidence type="ECO:0000313" key="3">
    <source>
        <dbReference type="EMBL" id="GES91166.1"/>
    </source>
</evidence>
<name>A0A2Z6RWX6_9GLOM</name>
<dbReference type="GO" id="GO:0005737">
    <property type="term" value="C:cytoplasm"/>
    <property type="evidence" value="ECO:0007669"/>
    <property type="project" value="TreeGrafter"/>
</dbReference>
<dbReference type="InterPro" id="IPR059179">
    <property type="entry name" value="MLKL-like_MCAfunc"/>
</dbReference>
<dbReference type="Gene3D" id="1.10.510.10">
    <property type="entry name" value="Transferase(Phosphotransferase) domain 1"/>
    <property type="match status" value="1"/>
</dbReference>
<keyword evidence="4" id="KW-1185">Reference proteome</keyword>
<proteinExistence type="predicted"/>
<dbReference type="Proteomes" id="UP000615446">
    <property type="component" value="Unassembled WGS sequence"/>
</dbReference>
<evidence type="ECO:0000313" key="4">
    <source>
        <dbReference type="Proteomes" id="UP000247702"/>
    </source>
</evidence>
<protein>
    <submittedName>
        <fullName evidence="3">Kinase-like domain-containing protein</fullName>
    </submittedName>
</protein>
<gene>
    <name evidence="3" type="ORF">RCL2_001800100</name>
    <name evidence="2" type="ORF">RclHR1_00420002</name>
</gene>
<feature type="domain" description="Protein kinase" evidence="1">
    <location>
        <begin position="163"/>
        <end position="473"/>
    </location>
</feature>
<dbReference type="InterPro" id="IPR008266">
    <property type="entry name" value="Tyr_kinase_AS"/>
</dbReference>